<evidence type="ECO:0000256" key="5">
    <source>
        <dbReference type="ARBA" id="ARBA00023136"/>
    </source>
</evidence>
<dbReference type="Proteomes" id="UP001148018">
    <property type="component" value="Unassembled WGS sequence"/>
</dbReference>
<evidence type="ECO:0000259" key="8">
    <source>
        <dbReference type="Pfam" id="PF04547"/>
    </source>
</evidence>
<evidence type="ECO:0000313" key="10">
    <source>
        <dbReference type="Proteomes" id="UP001148018"/>
    </source>
</evidence>
<feature type="transmembrane region" description="Helical" evidence="6">
    <location>
        <begin position="366"/>
        <end position="396"/>
    </location>
</feature>
<dbReference type="GO" id="GO:0005886">
    <property type="term" value="C:plasma membrane"/>
    <property type="evidence" value="ECO:0007669"/>
    <property type="project" value="TreeGrafter"/>
</dbReference>
<dbReference type="EMBL" id="JANIIK010000110">
    <property type="protein sequence ID" value="KAJ3596716.1"/>
    <property type="molecule type" value="Genomic_DNA"/>
</dbReference>
<keyword evidence="10" id="KW-1185">Reference proteome</keyword>
<feature type="transmembrane region" description="Helical" evidence="6">
    <location>
        <begin position="112"/>
        <end position="136"/>
    </location>
</feature>
<accession>A0A9Q0DZR7</accession>
<proteinExistence type="inferred from homology"/>
<evidence type="ECO:0000256" key="6">
    <source>
        <dbReference type="RuleBase" id="RU280814"/>
    </source>
</evidence>
<dbReference type="InterPro" id="IPR049452">
    <property type="entry name" value="Anoctamin_TM"/>
</dbReference>
<organism evidence="9 10">
    <name type="scientific">Muraenolepis orangiensis</name>
    <name type="common">Patagonian moray cod</name>
    <dbReference type="NCBI Taxonomy" id="630683"/>
    <lineage>
        <taxon>Eukaryota</taxon>
        <taxon>Metazoa</taxon>
        <taxon>Chordata</taxon>
        <taxon>Craniata</taxon>
        <taxon>Vertebrata</taxon>
        <taxon>Euteleostomi</taxon>
        <taxon>Actinopterygii</taxon>
        <taxon>Neopterygii</taxon>
        <taxon>Teleostei</taxon>
        <taxon>Neoteleostei</taxon>
        <taxon>Acanthomorphata</taxon>
        <taxon>Zeiogadaria</taxon>
        <taxon>Gadariae</taxon>
        <taxon>Gadiformes</taxon>
        <taxon>Muraenolepidoidei</taxon>
        <taxon>Muraenolepididae</taxon>
        <taxon>Muraenolepis</taxon>
    </lineage>
</organism>
<feature type="transmembrane region" description="Helical" evidence="6">
    <location>
        <begin position="416"/>
        <end position="437"/>
    </location>
</feature>
<evidence type="ECO:0000256" key="3">
    <source>
        <dbReference type="ARBA" id="ARBA00022692"/>
    </source>
</evidence>
<dbReference type="InterPro" id="IPR007632">
    <property type="entry name" value="Anoctamin"/>
</dbReference>
<sequence>MSATVGEAGDGGLDAPRTKQIPELEDSSGPSGLRTGWTSASCACWQKLKEAGVVRGMFPLNHEDKLKALTDAWYSGNQLTQPLDMIHAYFGGTVAFYFSFLDFYTWSLLPPAVLGLLLTVFSGGVNKEAVFSMLWSTVVMEMWKRRSTSLSYRWGSSQLAARFSEPRPGYHGDLGVNPVTGRVEPLFPAWQRKLRMALGSLPVVGLFLGLVVLGMLGFYWGEARVQVLHAEWDSLVSSVLLYLPSVAHIIYTNALGTAYRQVALALTEFENHREESAYEDHLTGKILVFTFFNYFTVLFHIAFYKQDLPLLRKGLFSEYIELLVQFGYLSLFSCVYPLTAVLLLINNLTEIRSDAYKMCKLFKKPFSAPVAGMGVWQTAFEVLSFVSVISNCWLMMLSPRLRELGGESGVSGTQVLLVAVVLEHVLILIKMLLAILIPNEPDWIRVKREQNEFKSMQALGQQTAGEAP</sequence>
<keyword evidence="4 6" id="KW-1133">Transmembrane helix</keyword>
<reference evidence="9" key="1">
    <citation type="submission" date="2022-07" db="EMBL/GenBank/DDBJ databases">
        <title>Chromosome-level genome of Muraenolepis orangiensis.</title>
        <authorList>
            <person name="Kim J."/>
        </authorList>
    </citation>
    <scope>NUCLEOTIDE SEQUENCE</scope>
    <source>
        <strain evidence="9">KU_S4_2022</strain>
        <tissue evidence="9">Muscle</tissue>
    </source>
</reference>
<feature type="transmembrane region" description="Helical" evidence="6">
    <location>
        <begin position="240"/>
        <end position="262"/>
    </location>
</feature>
<evidence type="ECO:0000256" key="1">
    <source>
        <dbReference type="ARBA" id="ARBA00004141"/>
    </source>
</evidence>
<dbReference type="PANTHER" id="PTHR12308">
    <property type="entry name" value="ANOCTAMIN"/>
    <property type="match status" value="1"/>
</dbReference>
<protein>
    <recommendedName>
        <fullName evidence="6">Anoctamin</fullName>
    </recommendedName>
</protein>
<comment type="caution">
    <text evidence="9">The sequence shown here is derived from an EMBL/GenBank/DDBJ whole genome shotgun (WGS) entry which is preliminary data.</text>
</comment>
<evidence type="ECO:0000313" key="9">
    <source>
        <dbReference type="EMBL" id="KAJ3596716.1"/>
    </source>
</evidence>
<evidence type="ECO:0000256" key="4">
    <source>
        <dbReference type="ARBA" id="ARBA00022989"/>
    </source>
</evidence>
<feature type="transmembrane region" description="Helical" evidence="6">
    <location>
        <begin position="323"/>
        <end position="345"/>
    </location>
</feature>
<keyword evidence="5 6" id="KW-0472">Membrane</keyword>
<comment type="similarity">
    <text evidence="2 6">Belongs to the anoctamin family.</text>
</comment>
<comment type="caution">
    <text evidence="6">Lacks conserved residue(s) required for the propagation of feature annotation.</text>
</comment>
<dbReference type="OrthoDB" id="296386at2759"/>
<feature type="domain" description="Anoctamin transmembrane" evidence="8">
    <location>
        <begin position="86"/>
        <end position="307"/>
    </location>
</feature>
<evidence type="ECO:0000256" key="2">
    <source>
        <dbReference type="ARBA" id="ARBA00009671"/>
    </source>
</evidence>
<feature type="domain" description="Anoctamin transmembrane" evidence="8">
    <location>
        <begin position="315"/>
        <end position="450"/>
    </location>
</feature>
<evidence type="ECO:0000256" key="7">
    <source>
        <dbReference type="SAM" id="MobiDB-lite"/>
    </source>
</evidence>
<gene>
    <name evidence="9" type="ORF">NHX12_003120</name>
</gene>
<dbReference type="PANTHER" id="PTHR12308:SF36">
    <property type="entry name" value="ANOCTAMIN"/>
    <property type="match status" value="1"/>
</dbReference>
<feature type="transmembrane region" description="Helical" evidence="6">
    <location>
        <begin position="282"/>
        <end position="303"/>
    </location>
</feature>
<dbReference type="Pfam" id="PF04547">
    <property type="entry name" value="Anoctamin"/>
    <property type="match status" value="2"/>
</dbReference>
<dbReference type="GO" id="GO:0005254">
    <property type="term" value="F:chloride channel activity"/>
    <property type="evidence" value="ECO:0007669"/>
    <property type="project" value="TreeGrafter"/>
</dbReference>
<comment type="subcellular location">
    <subcellularLocation>
        <location evidence="1 6">Membrane</location>
        <topology evidence="1 6">Multi-pass membrane protein</topology>
    </subcellularLocation>
</comment>
<dbReference type="AlphaFoldDB" id="A0A9Q0DZR7"/>
<name>A0A9Q0DZR7_9TELE</name>
<feature type="region of interest" description="Disordered" evidence="7">
    <location>
        <begin position="1"/>
        <end position="34"/>
    </location>
</feature>
<feature type="transmembrane region" description="Helical" evidence="6">
    <location>
        <begin position="196"/>
        <end position="220"/>
    </location>
</feature>
<keyword evidence="3 6" id="KW-0812">Transmembrane</keyword>